<evidence type="ECO:0000256" key="8">
    <source>
        <dbReference type="ARBA" id="ARBA00022824"/>
    </source>
</evidence>
<evidence type="ECO:0000313" key="16">
    <source>
        <dbReference type="RefSeq" id="XP_033530561.1"/>
    </source>
</evidence>
<comment type="pathway">
    <text evidence="3">Protein modification; protein glycosylation.</text>
</comment>
<dbReference type="EC" id="2.5.1.87" evidence="5"/>
<keyword evidence="9" id="KW-0460">Magnesium</keyword>
<dbReference type="GeneID" id="54417324"/>
<evidence type="ECO:0000256" key="7">
    <source>
        <dbReference type="ARBA" id="ARBA00022692"/>
    </source>
</evidence>
<protein>
    <recommendedName>
        <fullName evidence="5">ditrans,polycis-polyprenyl diphosphate synthase [(2E,6E)-farnesyldiphosphate specific]</fullName>
        <ecNumber evidence="5">2.5.1.87</ecNumber>
    </recommendedName>
</protein>
<comment type="subcellular location">
    <subcellularLocation>
        <location evidence="2">Endoplasmic reticulum membrane</location>
    </subcellularLocation>
</comment>
<evidence type="ECO:0000256" key="9">
    <source>
        <dbReference type="ARBA" id="ARBA00022842"/>
    </source>
</evidence>
<evidence type="ECO:0000256" key="10">
    <source>
        <dbReference type="ARBA" id="ARBA00022989"/>
    </source>
</evidence>
<evidence type="ECO:0000256" key="13">
    <source>
        <dbReference type="SAM" id="Phobius"/>
    </source>
</evidence>
<evidence type="ECO:0000313" key="15">
    <source>
        <dbReference type="Proteomes" id="UP000504638"/>
    </source>
</evidence>
<comment type="cofactor">
    <cofactor evidence="1">
        <name>Mg(2+)</name>
        <dbReference type="ChEBI" id="CHEBI:18420"/>
    </cofactor>
</comment>
<keyword evidence="6" id="KW-0808">Transferase</keyword>
<dbReference type="EMBL" id="ML975177">
    <property type="protein sequence ID" value="KAF1808930.1"/>
    <property type="molecule type" value="Genomic_DNA"/>
</dbReference>
<gene>
    <name evidence="14 16" type="ORF">P152DRAFT_404285</name>
</gene>
<name>A0A6G1FT70_9PEZI</name>
<dbReference type="InterPro" id="IPR038887">
    <property type="entry name" value="Nus1/NgBR"/>
</dbReference>
<dbReference type="PANTHER" id="PTHR21528">
    <property type="entry name" value="DEHYDRODOLICHYL DIPHOSPHATE SYNTHASE COMPLEX SUBUNIT NUS1"/>
    <property type="match status" value="1"/>
</dbReference>
<dbReference type="Pfam" id="PF01255">
    <property type="entry name" value="Prenyltransf"/>
    <property type="match status" value="1"/>
</dbReference>
<dbReference type="InterPro" id="IPR036424">
    <property type="entry name" value="UPP_synth-like_sf"/>
</dbReference>
<evidence type="ECO:0000256" key="11">
    <source>
        <dbReference type="ARBA" id="ARBA00023136"/>
    </source>
</evidence>
<feature type="transmembrane region" description="Helical" evidence="13">
    <location>
        <begin position="21"/>
        <end position="41"/>
    </location>
</feature>
<proteinExistence type="inferred from homology"/>
<evidence type="ECO:0000256" key="6">
    <source>
        <dbReference type="ARBA" id="ARBA00022679"/>
    </source>
</evidence>
<dbReference type="OrthoDB" id="19639at2759"/>
<comment type="catalytic activity">
    <reaction evidence="12">
        <text>n isopentenyl diphosphate + (2E,6E)-farnesyl diphosphate = a di-trans,poly-cis-polyprenyl diphosphate + n diphosphate</text>
        <dbReference type="Rhea" id="RHEA:53008"/>
        <dbReference type="Rhea" id="RHEA-COMP:19494"/>
        <dbReference type="ChEBI" id="CHEBI:33019"/>
        <dbReference type="ChEBI" id="CHEBI:128769"/>
        <dbReference type="ChEBI" id="CHEBI:136960"/>
        <dbReference type="ChEBI" id="CHEBI:175763"/>
        <dbReference type="EC" id="2.5.1.87"/>
    </reaction>
</comment>
<dbReference type="SUPFAM" id="SSF64005">
    <property type="entry name" value="Undecaprenyl diphosphate synthase"/>
    <property type="match status" value="1"/>
</dbReference>
<dbReference type="Gene3D" id="3.40.1180.10">
    <property type="entry name" value="Decaprenyl diphosphate synthase-like"/>
    <property type="match status" value="1"/>
</dbReference>
<organism evidence="14">
    <name type="scientific">Eremomyces bilateralis CBS 781.70</name>
    <dbReference type="NCBI Taxonomy" id="1392243"/>
    <lineage>
        <taxon>Eukaryota</taxon>
        <taxon>Fungi</taxon>
        <taxon>Dikarya</taxon>
        <taxon>Ascomycota</taxon>
        <taxon>Pezizomycotina</taxon>
        <taxon>Dothideomycetes</taxon>
        <taxon>Dothideomycetes incertae sedis</taxon>
        <taxon>Eremomycetales</taxon>
        <taxon>Eremomycetaceae</taxon>
        <taxon>Eremomyces</taxon>
    </lineage>
</organism>
<comment type="similarity">
    <text evidence="4">Belongs to the UPP synthase family.</text>
</comment>
<dbReference type="InterPro" id="IPR001441">
    <property type="entry name" value="UPP_synth-like"/>
</dbReference>
<evidence type="ECO:0000256" key="2">
    <source>
        <dbReference type="ARBA" id="ARBA00004586"/>
    </source>
</evidence>
<dbReference type="GO" id="GO:1904423">
    <property type="term" value="C:dehydrodolichyl diphosphate synthase complex"/>
    <property type="evidence" value="ECO:0007669"/>
    <property type="project" value="InterPro"/>
</dbReference>
<dbReference type="UniPathway" id="UPA00378"/>
<reference evidence="16" key="2">
    <citation type="submission" date="2020-04" db="EMBL/GenBank/DDBJ databases">
        <authorList>
            <consortium name="NCBI Genome Project"/>
        </authorList>
    </citation>
    <scope>NUCLEOTIDE SEQUENCE</scope>
    <source>
        <strain evidence="16">CBS 781.70</strain>
    </source>
</reference>
<keyword evidence="10 13" id="KW-1133">Transmembrane helix</keyword>
<keyword evidence="7 13" id="KW-0812">Transmembrane</keyword>
<accession>A0A6G1FT70</accession>
<evidence type="ECO:0000256" key="1">
    <source>
        <dbReference type="ARBA" id="ARBA00001946"/>
    </source>
</evidence>
<dbReference type="GO" id="GO:0005789">
    <property type="term" value="C:endoplasmic reticulum membrane"/>
    <property type="evidence" value="ECO:0007669"/>
    <property type="project" value="UniProtKB-SubCell"/>
</dbReference>
<dbReference type="RefSeq" id="XP_033530561.1">
    <property type="nucleotide sequence ID" value="XM_033676754.1"/>
</dbReference>
<evidence type="ECO:0000256" key="3">
    <source>
        <dbReference type="ARBA" id="ARBA00004922"/>
    </source>
</evidence>
<evidence type="ECO:0000313" key="14">
    <source>
        <dbReference type="EMBL" id="KAF1808930.1"/>
    </source>
</evidence>
<reference evidence="16" key="3">
    <citation type="submission" date="2025-04" db="UniProtKB">
        <authorList>
            <consortium name="RefSeq"/>
        </authorList>
    </citation>
    <scope>IDENTIFICATION</scope>
    <source>
        <strain evidence="16">CBS 781.70</strain>
    </source>
</reference>
<keyword evidence="11 13" id="KW-0472">Membrane</keyword>
<evidence type="ECO:0000256" key="5">
    <source>
        <dbReference type="ARBA" id="ARBA00012596"/>
    </source>
</evidence>
<keyword evidence="15" id="KW-1185">Reference proteome</keyword>
<dbReference type="PANTHER" id="PTHR21528:SF0">
    <property type="entry name" value="DEHYDRODOLICHYL DIPHOSPHATE SYNTHASE COMPLEX SUBUNIT NUS1"/>
    <property type="match status" value="1"/>
</dbReference>
<reference evidence="14 16" key="1">
    <citation type="submission" date="2020-01" db="EMBL/GenBank/DDBJ databases">
        <authorList>
            <consortium name="DOE Joint Genome Institute"/>
            <person name="Haridas S."/>
            <person name="Albert R."/>
            <person name="Binder M."/>
            <person name="Bloem J."/>
            <person name="Labutti K."/>
            <person name="Salamov A."/>
            <person name="Andreopoulos B."/>
            <person name="Baker S.E."/>
            <person name="Barry K."/>
            <person name="Bills G."/>
            <person name="Bluhm B.H."/>
            <person name="Cannon C."/>
            <person name="Castanera R."/>
            <person name="Culley D.E."/>
            <person name="Daum C."/>
            <person name="Ezra D."/>
            <person name="Gonzalez J.B."/>
            <person name="Henrissat B."/>
            <person name="Kuo A."/>
            <person name="Liang C."/>
            <person name="Lipzen A."/>
            <person name="Lutzoni F."/>
            <person name="Magnuson J."/>
            <person name="Mondo S."/>
            <person name="Nolan M."/>
            <person name="Ohm R."/>
            <person name="Pangilinan J."/>
            <person name="Park H.-J."/>
            <person name="Ramirez L."/>
            <person name="Alfaro M."/>
            <person name="Sun H."/>
            <person name="Tritt A."/>
            <person name="Yoshinaga Y."/>
            <person name="Zwiers L.-H."/>
            <person name="Turgeon B.G."/>
            <person name="Goodwin S.B."/>
            <person name="Spatafora J.W."/>
            <person name="Crous P.W."/>
            <person name="Grigoriev I.V."/>
        </authorList>
    </citation>
    <scope>NUCLEOTIDE SEQUENCE</scope>
    <source>
        <strain evidence="14 16">CBS 781.70</strain>
    </source>
</reference>
<evidence type="ECO:0000256" key="12">
    <source>
        <dbReference type="ARBA" id="ARBA00047353"/>
    </source>
</evidence>
<sequence>MSQRNGSKPKPPRRKPVRKFIRERIYLCLFLIVHAVFAVYMRVRRVVRALKDRMFALTYYHHHTPELIRRDVAKLSKIPRHLSVVVSYDPRGNGGVELERLLNHVGELSAWCASAGIETLSVYERTGILKTHIPTTHAHITSTLHTYFPPHTTPALSLRCPNHPSFSPPSTPPSPFSQTPNPRLTVILLSAEDGRDTIVDLTKTLTEMSQRGKLAPSDISTDLVDAEITESVMGEPDLVVCFGERMKLDGFPPWQIRLSEIFCSPDNSSGVGYQVFLRALHKFGKAQMRFGT</sequence>
<keyword evidence="8" id="KW-0256">Endoplasmic reticulum</keyword>
<dbReference type="Proteomes" id="UP000504638">
    <property type="component" value="Unplaced"/>
</dbReference>
<dbReference type="GO" id="GO:0045547">
    <property type="term" value="F:ditrans,polycis-polyprenyl diphosphate synthase [(2E,6E)-farnesyl diphosphate specific] activity"/>
    <property type="evidence" value="ECO:0007669"/>
    <property type="project" value="UniProtKB-EC"/>
</dbReference>
<evidence type="ECO:0000256" key="4">
    <source>
        <dbReference type="ARBA" id="ARBA00005432"/>
    </source>
</evidence>
<dbReference type="AlphaFoldDB" id="A0A6G1FT70"/>